<dbReference type="OrthoDB" id="3787242at2"/>
<accession>A0A4Q2RMD0</accession>
<reference evidence="1 2" key="1">
    <citation type="submission" date="2019-01" db="EMBL/GenBank/DDBJ databases">
        <title>Novel species of Nocardioides.</title>
        <authorList>
            <person name="Liu Q."/>
            <person name="Xin Y.-H."/>
        </authorList>
    </citation>
    <scope>NUCLEOTIDE SEQUENCE [LARGE SCALE GENOMIC DNA]</scope>
    <source>
        <strain evidence="1 2">HLT3-15</strain>
    </source>
</reference>
<name>A0A4Q2RMD0_9ACTN</name>
<evidence type="ECO:0000313" key="2">
    <source>
        <dbReference type="Proteomes" id="UP000291838"/>
    </source>
</evidence>
<dbReference type="AlphaFoldDB" id="A0A4Q2RMD0"/>
<dbReference type="RefSeq" id="WP_129479030.1">
    <property type="nucleotide sequence ID" value="NZ_SDWS01000011.1"/>
</dbReference>
<organism evidence="1 2">
    <name type="scientific">Nocardioides glacieisoli</name>
    <dbReference type="NCBI Taxonomy" id="1168730"/>
    <lineage>
        <taxon>Bacteria</taxon>
        <taxon>Bacillati</taxon>
        <taxon>Actinomycetota</taxon>
        <taxon>Actinomycetes</taxon>
        <taxon>Propionibacteriales</taxon>
        <taxon>Nocardioidaceae</taxon>
        <taxon>Nocardioides</taxon>
    </lineage>
</organism>
<keyword evidence="2" id="KW-1185">Reference proteome</keyword>
<sequence>MTGSERGWVFADAWVLTAIAVSTRPCSLTDIVAAGDGLNHALLLDAEVDGALGKLQGSGLVLVMAELRFDLTPEGAALVERRRGNLLSQIDSVLSLLGQVPDSDQQFALPPGALQDAVDAYKARSRKH</sequence>
<gene>
    <name evidence="1" type="ORF">EUA06_19835</name>
</gene>
<proteinExistence type="predicted"/>
<protein>
    <submittedName>
        <fullName evidence="1">Uncharacterized protein</fullName>
    </submittedName>
</protein>
<evidence type="ECO:0000313" key="1">
    <source>
        <dbReference type="EMBL" id="RYB88745.1"/>
    </source>
</evidence>
<comment type="caution">
    <text evidence="1">The sequence shown here is derived from an EMBL/GenBank/DDBJ whole genome shotgun (WGS) entry which is preliminary data.</text>
</comment>
<dbReference type="Proteomes" id="UP000291838">
    <property type="component" value="Unassembled WGS sequence"/>
</dbReference>
<dbReference type="EMBL" id="SDWS01000011">
    <property type="protein sequence ID" value="RYB88745.1"/>
    <property type="molecule type" value="Genomic_DNA"/>
</dbReference>